<accession>A0A7C4U7P0</accession>
<comment type="caution">
    <text evidence="1">The sequence shown here is derived from an EMBL/GenBank/DDBJ whole genome shotgun (WGS) entry which is preliminary data.</text>
</comment>
<reference evidence="1" key="1">
    <citation type="journal article" date="2020" name="mSystems">
        <title>Genome- and Community-Level Interaction Insights into Carbon Utilization and Element Cycling Functions of Hydrothermarchaeota in Hydrothermal Sediment.</title>
        <authorList>
            <person name="Zhou Z."/>
            <person name="Liu Y."/>
            <person name="Xu W."/>
            <person name="Pan J."/>
            <person name="Luo Z.H."/>
            <person name="Li M."/>
        </authorList>
    </citation>
    <scope>NUCLEOTIDE SEQUENCE [LARGE SCALE GENOMIC DNA]</scope>
    <source>
        <strain evidence="1">SpSt-780</strain>
    </source>
</reference>
<gene>
    <name evidence="1" type="ORF">ENV67_06425</name>
</gene>
<dbReference type="AlphaFoldDB" id="A0A7C4U7P0"/>
<dbReference type="EMBL" id="DTHG01000083">
    <property type="protein sequence ID" value="HGW92156.1"/>
    <property type="molecule type" value="Genomic_DNA"/>
</dbReference>
<proteinExistence type="predicted"/>
<organism evidence="1">
    <name type="scientific">candidate division WOR-3 bacterium</name>
    <dbReference type="NCBI Taxonomy" id="2052148"/>
    <lineage>
        <taxon>Bacteria</taxon>
        <taxon>Bacteria division WOR-3</taxon>
    </lineage>
</organism>
<evidence type="ECO:0000313" key="1">
    <source>
        <dbReference type="EMBL" id="HGW92156.1"/>
    </source>
</evidence>
<sequence length="206" mass="23508">MRLLKVLPLIIIINGCLFEKRLWLYVSFEYSQGEGGWFSGYIESSSGKSVKDVKITIDTSYTFNYVDTLRIFLNDYVFPGNEFSVLFEADGYDDATCNVKIPEGIYFTQFDGILSLSDTDGDTIIWSVIGEKPDAFRVMIYKGYNKIYEKNLRDTTLVIYPDVFTFSGNYNLILIEENFSQIKGASSNSVVAGVYRVEKDYTITNK</sequence>
<name>A0A7C4U7P0_UNCW3</name>
<protein>
    <submittedName>
        <fullName evidence="1">Uncharacterized protein</fullName>
    </submittedName>
</protein>